<feature type="compositionally biased region" description="Polar residues" evidence="9">
    <location>
        <begin position="263"/>
        <end position="278"/>
    </location>
</feature>
<keyword evidence="8" id="KW-0539">Nucleus</keyword>
<keyword evidence="11" id="KW-1185">Reference proteome</keyword>
<evidence type="ECO:0000256" key="3">
    <source>
        <dbReference type="ARBA" id="ARBA00022448"/>
    </source>
</evidence>
<organism evidence="10 11">
    <name type="scientific">Hibiscus trionum</name>
    <name type="common">Flower of an hour</name>
    <dbReference type="NCBI Taxonomy" id="183268"/>
    <lineage>
        <taxon>Eukaryota</taxon>
        <taxon>Viridiplantae</taxon>
        <taxon>Streptophyta</taxon>
        <taxon>Embryophyta</taxon>
        <taxon>Tracheophyta</taxon>
        <taxon>Spermatophyta</taxon>
        <taxon>Magnoliopsida</taxon>
        <taxon>eudicotyledons</taxon>
        <taxon>Gunneridae</taxon>
        <taxon>Pentapetalae</taxon>
        <taxon>rosids</taxon>
        <taxon>malvids</taxon>
        <taxon>Malvales</taxon>
        <taxon>Malvaceae</taxon>
        <taxon>Malvoideae</taxon>
        <taxon>Hibiscus</taxon>
    </lineage>
</organism>
<evidence type="ECO:0000313" key="11">
    <source>
        <dbReference type="Proteomes" id="UP001165190"/>
    </source>
</evidence>
<evidence type="ECO:0000256" key="4">
    <source>
        <dbReference type="ARBA" id="ARBA00022816"/>
    </source>
</evidence>
<dbReference type="GO" id="GO:0000973">
    <property type="term" value="P:post-transcriptional tethering of RNA polymerase II gene DNA at nuclear periphery"/>
    <property type="evidence" value="ECO:0007669"/>
    <property type="project" value="TreeGrafter"/>
</dbReference>
<comment type="subcellular location">
    <subcellularLocation>
        <location evidence="1">Nucleus</location>
        <location evidence="1">Nuclear pore complex</location>
    </subcellularLocation>
</comment>
<dbReference type="GO" id="GO:0006606">
    <property type="term" value="P:protein import into nucleus"/>
    <property type="evidence" value="ECO:0007669"/>
    <property type="project" value="TreeGrafter"/>
</dbReference>
<keyword evidence="7" id="KW-0906">Nuclear pore complex</keyword>
<dbReference type="AlphaFoldDB" id="A0A9W7MEN8"/>
<dbReference type="GO" id="GO:0051028">
    <property type="term" value="P:mRNA transport"/>
    <property type="evidence" value="ECO:0007669"/>
    <property type="project" value="UniProtKB-KW"/>
</dbReference>
<keyword evidence="3" id="KW-0813">Transport</keyword>
<evidence type="ECO:0000256" key="6">
    <source>
        <dbReference type="ARBA" id="ARBA00023010"/>
    </source>
</evidence>
<gene>
    <name evidence="10" type="ORF">HRI_003214300</name>
</gene>
<feature type="region of interest" description="Disordered" evidence="9">
    <location>
        <begin position="236"/>
        <end position="287"/>
    </location>
</feature>
<evidence type="ECO:0000256" key="2">
    <source>
        <dbReference type="ARBA" id="ARBA00008926"/>
    </source>
</evidence>
<comment type="caution">
    <text evidence="10">The sequence shown here is derived from an EMBL/GenBank/DDBJ whole genome shotgun (WGS) entry which is preliminary data.</text>
</comment>
<dbReference type="GO" id="GO:0044614">
    <property type="term" value="C:nuclear pore cytoplasmic filaments"/>
    <property type="evidence" value="ECO:0007669"/>
    <property type="project" value="TreeGrafter"/>
</dbReference>
<dbReference type="GO" id="GO:0006405">
    <property type="term" value="P:RNA export from nucleus"/>
    <property type="evidence" value="ECO:0007669"/>
    <property type="project" value="TreeGrafter"/>
</dbReference>
<evidence type="ECO:0000256" key="8">
    <source>
        <dbReference type="ARBA" id="ARBA00023242"/>
    </source>
</evidence>
<dbReference type="InterPro" id="IPR037665">
    <property type="entry name" value="Nucleoporin_S59-like"/>
</dbReference>
<dbReference type="EMBL" id="BSYR01000027">
    <property type="protein sequence ID" value="GMI95450.1"/>
    <property type="molecule type" value="Genomic_DNA"/>
</dbReference>
<feature type="compositionally biased region" description="Polar residues" evidence="9">
    <location>
        <begin position="311"/>
        <end position="322"/>
    </location>
</feature>
<dbReference type="GO" id="GO:0003723">
    <property type="term" value="F:RNA binding"/>
    <property type="evidence" value="ECO:0007669"/>
    <property type="project" value="TreeGrafter"/>
</dbReference>
<comment type="similarity">
    <text evidence="2">Belongs to the nucleoporin GLFG family.</text>
</comment>
<feature type="compositionally biased region" description="Low complexity" evidence="9">
    <location>
        <begin position="236"/>
        <end position="250"/>
    </location>
</feature>
<evidence type="ECO:0000256" key="7">
    <source>
        <dbReference type="ARBA" id="ARBA00023132"/>
    </source>
</evidence>
<accession>A0A9W7MEN8</accession>
<dbReference type="Gene3D" id="1.10.10.2360">
    <property type="match status" value="1"/>
</dbReference>
<dbReference type="OrthoDB" id="3797628at2759"/>
<feature type="region of interest" description="Disordered" evidence="9">
    <location>
        <begin position="307"/>
        <end position="348"/>
    </location>
</feature>
<evidence type="ECO:0000313" key="10">
    <source>
        <dbReference type="EMBL" id="GMI95450.1"/>
    </source>
</evidence>
<feature type="compositionally biased region" description="Polar residues" evidence="9">
    <location>
        <begin position="427"/>
        <end position="437"/>
    </location>
</feature>
<evidence type="ECO:0000256" key="5">
    <source>
        <dbReference type="ARBA" id="ARBA00022927"/>
    </source>
</evidence>
<dbReference type="FunFam" id="1.10.10.2360:FF:000001">
    <property type="entry name" value="Nuclear pore complex protein Nup98-Nup96"/>
    <property type="match status" value="1"/>
</dbReference>
<proteinExistence type="inferred from homology"/>
<keyword evidence="6" id="KW-0811">Translocation</keyword>
<dbReference type="PANTHER" id="PTHR23198">
    <property type="entry name" value="NUCLEOPORIN"/>
    <property type="match status" value="1"/>
</dbReference>
<feature type="compositionally biased region" description="Polar residues" evidence="9">
    <location>
        <begin position="331"/>
        <end position="341"/>
    </location>
</feature>
<feature type="region of interest" description="Disordered" evidence="9">
    <location>
        <begin position="427"/>
        <end position="449"/>
    </location>
</feature>
<dbReference type="PANTHER" id="PTHR23198:SF6">
    <property type="entry name" value="NUCLEAR PORE COMPLEX PROTEIN NUP98-NUP96"/>
    <property type="match status" value="1"/>
</dbReference>
<sequence length="449" mass="45338">MFGTSNPFGQPTSSPFASLAVFGQTNPSSNPLVPNTSFGSPTPFCSQMVGSMFGATSTGVFGAVQPSPFPSITTFGASSSPALGSSIPAFATSSSFGGSSGFAQNPAFGFEFTPTQSSPFGSTTQPALVVVYLVPPHPLVQLSLHSVPQAPVPLVQLGVQHLGALELHLVSNATAFGASSTPAFGRPSTPAFGASTTTSFRASSSPSFNFGSTTAFGQSTPTFGSTFGTTAVGAQSSPFGGQSSSPAFGSTIFGGQGGGSRATPYTPTTDANSGSGTQPEAKLESISAMPVYKDKSHEMRWEDYQSGYKGGSSTLGQTSANLRSKKKKKTSANPFSSTSAKPPSFNSTSFTTSTITSIPFQSTSSSLVGPTSSTTPSILSLTTATFGTGSSSPSMFSTGVAQPQATTPTFATGLNFSSSQASSVFPTSLSLAPSSNPADFDATTARQCS</sequence>
<evidence type="ECO:0000256" key="1">
    <source>
        <dbReference type="ARBA" id="ARBA00004567"/>
    </source>
</evidence>
<evidence type="ECO:0000256" key="9">
    <source>
        <dbReference type="SAM" id="MobiDB-lite"/>
    </source>
</evidence>
<keyword evidence="5" id="KW-0653">Protein transport</keyword>
<protein>
    <submittedName>
        <fullName evidence="10">DRACULA2</fullName>
    </submittedName>
</protein>
<dbReference type="GO" id="GO:0034398">
    <property type="term" value="P:telomere tethering at nuclear periphery"/>
    <property type="evidence" value="ECO:0007669"/>
    <property type="project" value="TreeGrafter"/>
</dbReference>
<name>A0A9W7MEN8_HIBTR</name>
<keyword evidence="4" id="KW-0509">mRNA transport</keyword>
<reference evidence="10" key="1">
    <citation type="submission" date="2023-05" db="EMBL/GenBank/DDBJ databases">
        <title>Genome and transcriptome analyses reveal genes involved in the formation of fine ridges on petal epidermal cells in Hibiscus trionum.</title>
        <authorList>
            <person name="Koshimizu S."/>
            <person name="Masuda S."/>
            <person name="Ishii T."/>
            <person name="Shirasu K."/>
            <person name="Hoshino A."/>
            <person name="Arita M."/>
        </authorList>
    </citation>
    <scope>NUCLEOTIDE SEQUENCE</scope>
    <source>
        <strain evidence="10">Hamamatsu line</strain>
    </source>
</reference>
<dbReference type="Proteomes" id="UP001165190">
    <property type="component" value="Unassembled WGS sequence"/>
</dbReference>
<dbReference type="GO" id="GO:0008139">
    <property type="term" value="F:nuclear localization sequence binding"/>
    <property type="evidence" value="ECO:0007669"/>
    <property type="project" value="TreeGrafter"/>
</dbReference>
<dbReference type="GO" id="GO:0017056">
    <property type="term" value="F:structural constituent of nuclear pore"/>
    <property type="evidence" value="ECO:0007669"/>
    <property type="project" value="TreeGrafter"/>
</dbReference>